<dbReference type="Proteomes" id="UP000887013">
    <property type="component" value="Unassembled WGS sequence"/>
</dbReference>
<protein>
    <submittedName>
        <fullName evidence="1">Uncharacterized protein</fullName>
    </submittedName>
</protein>
<evidence type="ECO:0000313" key="2">
    <source>
        <dbReference type="Proteomes" id="UP000887013"/>
    </source>
</evidence>
<organism evidence="1 2">
    <name type="scientific">Nephila pilipes</name>
    <name type="common">Giant wood spider</name>
    <name type="synonym">Nephila maculata</name>
    <dbReference type="NCBI Taxonomy" id="299642"/>
    <lineage>
        <taxon>Eukaryota</taxon>
        <taxon>Metazoa</taxon>
        <taxon>Ecdysozoa</taxon>
        <taxon>Arthropoda</taxon>
        <taxon>Chelicerata</taxon>
        <taxon>Arachnida</taxon>
        <taxon>Araneae</taxon>
        <taxon>Araneomorphae</taxon>
        <taxon>Entelegynae</taxon>
        <taxon>Araneoidea</taxon>
        <taxon>Nephilidae</taxon>
        <taxon>Nephila</taxon>
    </lineage>
</organism>
<accession>A0A8X6NXU1</accession>
<keyword evidence="2" id="KW-1185">Reference proteome</keyword>
<name>A0A8X6NXU1_NEPPI</name>
<comment type="caution">
    <text evidence="1">The sequence shown here is derived from an EMBL/GenBank/DDBJ whole genome shotgun (WGS) entry which is preliminary data.</text>
</comment>
<gene>
    <name evidence="1" type="ORF">NPIL_407391</name>
</gene>
<proteinExistence type="predicted"/>
<evidence type="ECO:0000313" key="1">
    <source>
        <dbReference type="EMBL" id="GFT40813.1"/>
    </source>
</evidence>
<sequence length="18" mass="2257">IYISFHQYYVLMPNVRVN</sequence>
<dbReference type="AlphaFoldDB" id="A0A8X6NXU1"/>
<dbReference type="EMBL" id="BMAW01063551">
    <property type="protein sequence ID" value="GFT40813.1"/>
    <property type="molecule type" value="Genomic_DNA"/>
</dbReference>
<feature type="non-terminal residue" evidence="1">
    <location>
        <position position="1"/>
    </location>
</feature>
<reference evidence="1" key="1">
    <citation type="submission" date="2020-08" db="EMBL/GenBank/DDBJ databases">
        <title>Multicomponent nature underlies the extraordinary mechanical properties of spider dragline silk.</title>
        <authorList>
            <person name="Kono N."/>
            <person name="Nakamura H."/>
            <person name="Mori M."/>
            <person name="Yoshida Y."/>
            <person name="Ohtoshi R."/>
            <person name="Malay A.D."/>
            <person name="Moran D.A.P."/>
            <person name="Tomita M."/>
            <person name="Numata K."/>
            <person name="Arakawa K."/>
        </authorList>
    </citation>
    <scope>NUCLEOTIDE SEQUENCE</scope>
</reference>